<dbReference type="PANTHER" id="PTHR16062">
    <property type="entry name" value="SWI/SNF-RELATED"/>
    <property type="match status" value="1"/>
</dbReference>
<dbReference type="AlphaFoldDB" id="A0A9W4KI83"/>
<reference evidence="11" key="1">
    <citation type="submission" date="2021-07" db="EMBL/GenBank/DDBJ databases">
        <authorList>
            <person name="Branca A.L. A."/>
        </authorList>
    </citation>
    <scope>NUCLEOTIDE SEQUENCE</scope>
</reference>
<dbReference type="InterPro" id="IPR036427">
    <property type="entry name" value="Bromodomain-like_sf"/>
</dbReference>
<dbReference type="EMBL" id="CAJVRC010000866">
    <property type="protein sequence ID" value="CAG8900121.1"/>
    <property type="molecule type" value="Genomic_DNA"/>
</dbReference>
<dbReference type="Pfam" id="PF14619">
    <property type="entry name" value="SnAC"/>
    <property type="match status" value="1"/>
</dbReference>
<dbReference type="InterPro" id="IPR001487">
    <property type="entry name" value="Bromodomain"/>
</dbReference>
<proteinExistence type="predicted"/>
<dbReference type="SUPFAM" id="SSF47370">
    <property type="entry name" value="Bromodomain"/>
    <property type="match status" value="1"/>
</dbReference>
<keyword evidence="4" id="KW-0805">Transcription regulation</keyword>
<dbReference type="GO" id="GO:0006338">
    <property type="term" value="P:chromatin remodeling"/>
    <property type="evidence" value="ECO:0007669"/>
    <property type="project" value="InterPro"/>
</dbReference>
<dbReference type="GO" id="GO:0006368">
    <property type="term" value="P:transcription elongation by RNA polymerase II"/>
    <property type="evidence" value="ECO:0007669"/>
    <property type="project" value="TreeGrafter"/>
</dbReference>
<dbReference type="Proteomes" id="UP001154252">
    <property type="component" value="Unassembled WGS sequence"/>
</dbReference>
<keyword evidence="12" id="KW-1185">Reference proteome</keyword>
<keyword evidence="2" id="KW-0677">Repeat</keyword>
<evidence type="ECO:0000256" key="2">
    <source>
        <dbReference type="ARBA" id="ARBA00022737"/>
    </source>
</evidence>
<protein>
    <recommendedName>
        <fullName evidence="10">Bromo domain-containing protein</fullName>
    </recommendedName>
</protein>
<dbReference type="PRINTS" id="PR00503">
    <property type="entry name" value="BROMODOMAIN"/>
</dbReference>
<evidence type="ECO:0000259" key="10">
    <source>
        <dbReference type="PROSITE" id="PS50014"/>
    </source>
</evidence>
<accession>A0A9W4KI83</accession>
<keyword evidence="3" id="KW-0156">Chromatin regulator</keyword>
<evidence type="ECO:0000256" key="5">
    <source>
        <dbReference type="ARBA" id="ARBA00023117"/>
    </source>
</evidence>
<sequence>MDGKVIQAGKFDNKSTNEERDALLRTLLDTAEAAEQIGDHDEMDDDELNEIMARSEEEIPVFQEIDRQRIANDQYGPGHRYPRLMSEQELPEIYMQEDNPVTEEVEIEVTGRGARERKVTKYDDGLTEEQWLMAVDADDDTIEAAIARKEARVERRKSKKAGGDEDESSPEPSIIDDDETPQKQKRRRGPPPKRKAEEVAEETPQPKRKRGRQPKVPDTLNPTDRANLTRILDTVVQSLMDMEAEVPPEGSDSEEGPMVRSIIEPFMKPPPRSYYPDYYMIIQNPIAMEAIQKKIKRADYQSLREFRNDIHLLCQNARTYNEDGSVLFQDANDIETKCLVELRRLTEDHPELANFEDRFAGDGSTEFASGADTPLTAGTPGQPKLKLTFNNPNRDSPSTSMGADYGFGE</sequence>
<dbReference type="GO" id="GO:0042393">
    <property type="term" value="F:histone binding"/>
    <property type="evidence" value="ECO:0007669"/>
    <property type="project" value="InterPro"/>
</dbReference>
<feature type="compositionally biased region" description="Polar residues" evidence="9">
    <location>
        <begin position="388"/>
        <end position="401"/>
    </location>
</feature>
<dbReference type="GO" id="GO:0016586">
    <property type="term" value="C:RSC-type complex"/>
    <property type="evidence" value="ECO:0007669"/>
    <property type="project" value="InterPro"/>
</dbReference>
<evidence type="ECO:0000256" key="8">
    <source>
        <dbReference type="PROSITE-ProRule" id="PRU00035"/>
    </source>
</evidence>
<comment type="caution">
    <text evidence="11">The sequence shown here is derived from an EMBL/GenBank/DDBJ whole genome shotgun (WGS) entry which is preliminary data.</text>
</comment>
<feature type="compositionally biased region" description="Acidic residues" evidence="9">
    <location>
        <begin position="164"/>
        <end position="179"/>
    </location>
</feature>
<evidence type="ECO:0000256" key="1">
    <source>
        <dbReference type="ARBA" id="ARBA00004123"/>
    </source>
</evidence>
<dbReference type="Pfam" id="PF00439">
    <property type="entry name" value="Bromodomain"/>
    <property type="match status" value="1"/>
</dbReference>
<evidence type="ECO:0000256" key="6">
    <source>
        <dbReference type="ARBA" id="ARBA00023163"/>
    </source>
</evidence>
<feature type="compositionally biased region" description="Basic residues" evidence="9">
    <location>
        <begin position="183"/>
        <end position="193"/>
    </location>
</feature>
<keyword evidence="6" id="KW-0804">Transcription</keyword>
<keyword evidence="5 8" id="KW-0103">Bromodomain</keyword>
<evidence type="ECO:0000256" key="9">
    <source>
        <dbReference type="SAM" id="MobiDB-lite"/>
    </source>
</evidence>
<evidence type="ECO:0000256" key="4">
    <source>
        <dbReference type="ARBA" id="ARBA00023015"/>
    </source>
</evidence>
<name>A0A9W4KI83_9EURO</name>
<evidence type="ECO:0000313" key="12">
    <source>
        <dbReference type="Proteomes" id="UP001154252"/>
    </source>
</evidence>
<feature type="region of interest" description="Disordered" evidence="9">
    <location>
        <begin position="150"/>
        <end position="226"/>
    </location>
</feature>
<dbReference type="GO" id="GO:0003682">
    <property type="term" value="F:chromatin binding"/>
    <property type="evidence" value="ECO:0007669"/>
    <property type="project" value="TreeGrafter"/>
</dbReference>
<dbReference type="SMART" id="SM01314">
    <property type="entry name" value="SnAC"/>
    <property type="match status" value="1"/>
</dbReference>
<dbReference type="InterPro" id="IPR037382">
    <property type="entry name" value="Rsc/polybromo"/>
</dbReference>
<evidence type="ECO:0000256" key="7">
    <source>
        <dbReference type="ARBA" id="ARBA00023242"/>
    </source>
</evidence>
<dbReference type="InterPro" id="IPR029295">
    <property type="entry name" value="SnAC"/>
</dbReference>
<evidence type="ECO:0000256" key="3">
    <source>
        <dbReference type="ARBA" id="ARBA00022853"/>
    </source>
</evidence>
<dbReference type="OrthoDB" id="5857104at2759"/>
<dbReference type="PANTHER" id="PTHR16062:SF19">
    <property type="entry name" value="PROTEIN POLYBROMO-1"/>
    <property type="match status" value="1"/>
</dbReference>
<feature type="region of interest" description="Disordered" evidence="9">
    <location>
        <begin position="363"/>
        <end position="409"/>
    </location>
</feature>
<comment type="subcellular location">
    <subcellularLocation>
        <location evidence="1">Nucleus</location>
    </subcellularLocation>
</comment>
<dbReference type="Gene3D" id="1.20.920.10">
    <property type="entry name" value="Bromodomain-like"/>
    <property type="match status" value="1"/>
</dbReference>
<dbReference type="PROSITE" id="PS50014">
    <property type="entry name" value="BROMODOMAIN_2"/>
    <property type="match status" value="1"/>
</dbReference>
<evidence type="ECO:0000313" key="11">
    <source>
        <dbReference type="EMBL" id="CAG8900121.1"/>
    </source>
</evidence>
<dbReference type="FunFam" id="1.20.920.10:FF:000052">
    <property type="entry name" value="Chromatin structure-remodeling complex subunit snf21"/>
    <property type="match status" value="1"/>
</dbReference>
<feature type="domain" description="Bromo" evidence="10">
    <location>
        <begin position="258"/>
        <end position="328"/>
    </location>
</feature>
<organism evidence="11 12">
    <name type="scientific">Penicillium egyptiacum</name>
    <dbReference type="NCBI Taxonomy" id="1303716"/>
    <lineage>
        <taxon>Eukaryota</taxon>
        <taxon>Fungi</taxon>
        <taxon>Dikarya</taxon>
        <taxon>Ascomycota</taxon>
        <taxon>Pezizomycotina</taxon>
        <taxon>Eurotiomycetes</taxon>
        <taxon>Eurotiomycetidae</taxon>
        <taxon>Eurotiales</taxon>
        <taxon>Aspergillaceae</taxon>
        <taxon>Penicillium</taxon>
    </lineage>
</organism>
<dbReference type="SMART" id="SM00297">
    <property type="entry name" value="BROMO"/>
    <property type="match status" value="1"/>
</dbReference>
<gene>
    <name evidence="11" type="ORF">PEGY_LOCUS6051</name>
</gene>
<keyword evidence="7" id="KW-0539">Nucleus</keyword>